<feature type="compositionally biased region" description="Low complexity" evidence="1">
    <location>
        <begin position="1633"/>
        <end position="1646"/>
    </location>
</feature>
<feature type="compositionally biased region" description="Low complexity" evidence="1">
    <location>
        <begin position="1666"/>
        <end position="1678"/>
    </location>
</feature>
<protein>
    <recommendedName>
        <fullName evidence="2">AMP-activated protein kinase glycogen-binding domain-containing protein</fullName>
    </recommendedName>
</protein>
<feature type="compositionally biased region" description="Basic and acidic residues" evidence="1">
    <location>
        <begin position="899"/>
        <end position="915"/>
    </location>
</feature>
<dbReference type="KEGG" id="bbes:BESB_085010"/>
<dbReference type="InterPro" id="IPR032640">
    <property type="entry name" value="AMPK1_CBM"/>
</dbReference>
<organism evidence="3 4">
    <name type="scientific">Besnoitia besnoiti</name>
    <name type="common">Apicomplexan protozoan</name>
    <dbReference type="NCBI Taxonomy" id="94643"/>
    <lineage>
        <taxon>Eukaryota</taxon>
        <taxon>Sar</taxon>
        <taxon>Alveolata</taxon>
        <taxon>Apicomplexa</taxon>
        <taxon>Conoidasida</taxon>
        <taxon>Coccidia</taxon>
        <taxon>Eucoccidiorida</taxon>
        <taxon>Eimeriorina</taxon>
        <taxon>Sarcocystidae</taxon>
        <taxon>Besnoitia</taxon>
    </lineage>
</organism>
<accession>A0A2A9MD46</accession>
<feature type="region of interest" description="Disordered" evidence="1">
    <location>
        <begin position="514"/>
        <end position="588"/>
    </location>
</feature>
<dbReference type="VEuPathDB" id="ToxoDB:BESB_085010"/>
<feature type="region of interest" description="Disordered" evidence="1">
    <location>
        <begin position="129"/>
        <end position="170"/>
    </location>
</feature>
<feature type="compositionally biased region" description="Low complexity" evidence="1">
    <location>
        <begin position="129"/>
        <end position="149"/>
    </location>
</feature>
<proteinExistence type="predicted"/>
<dbReference type="GeneID" id="40313427"/>
<dbReference type="OrthoDB" id="354858at2759"/>
<feature type="region of interest" description="Disordered" evidence="1">
    <location>
        <begin position="1363"/>
        <end position="1450"/>
    </location>
</feature>
<evidence type="ECO:0000259" key="2">
    <source>
        <dbReference type="Pfam" id="PF16561"/>
    </source>
</evidence>
<dbReference type="EMBL" id="NWUJ01000009">
    <property type="protein sequence ID" value="PFH33302.1"/>
    <property type="molecule type" value="Genomic_DNA"/>
</dbReference>
<dbReference type="RefSeq" id="XP_029217311.1">
    <property type="nucleotide sequence ID" value="XM_029366851.1"/>
</dbReference>
<feature type="region of interest" description="Disordered" evidence="1">
    <location>
        <begin position="818"/>
        <end position="917"/>
    </location>
</feature>
<feature type="compositionally biased region" description="Basic and acidic residues" evidence="1">
    <location>
        <begin position="1384"/>
        <end position="1399"/>
    </location>
</feature>
<dbReference type="CDD" id="cd02859">
    <property type="entry name" value="E_set_AMPKbeta_like_N"/>
    <property type="match status" value="1"/>
</dbReference>
<dbReference type="InterPro" id="IPR014756">
    <property type="entry name" value="Ig_E-set"/>
</dbReference>
<feature type="compositionally biased region" description="Basic and acidic residues" evidence="1">
    <location>
        <begin position="1518"/>
        <end position="1535"/>
    </location>
</feature>
<evidence type="ECO:0000256" key="1">
    <source>
        <dbReference type="SAM" id="MobiDB-lite"/>
    </source>
</evidence>
<gene>
    <name evidence="3" type="ORF">BESB_085010</name>
</gene>
<feature type="compositionally biased region" description="Basic and acidic residues" evidence="1">
    <location>
        <begin position="1431"/>
        <end position="1444"/>
    </location>
</feature>
<evidence type="ECO:0000313" key="4">
    <source>
        <dbReference type="Proteomes" id="UP000224006"/>
    </source>
</evidence>
<name>A0A2A9MD46_BESBE</name>
<feature type="region of interest" description="Disordered" evidence="1">
    <location>
        <begin position="1473"/>
        <end position="1574"/>
    </location>
</feature>
<comment type="caution">
    <text evidence="3">The sequence shown here is derived from an EMBL/GenBank/DDBJ whole genome shotgun (WGS) entry which is preliminary data.</text>
</comment>
<evidence type="ECO:0000313" key="3">
    <source>
        <dbReference type="EMBL" id="PFH33302.1"/>
    </source>
</evidence>
<feature type="region of interest" description="Disordered" evidence="1">
    <location>
        <begin position="1760"/>
        <end position="1808"/>
    </location>
</feature>
<dbReference type="Proteomes" id="UP000224006">
    <property type="component" value="Chromosome VIII"/>
</dbReference>
<dbReference type="Gene3D" id="2.60.40.10">
    <property type="entry name" value="Immunoglobulins"/>
    <property type="match status" value="1"/>
</dbReference>
<dbReference type="Pfam" id="PF16561">
    <property type="entry name" value="AMPK1_CBM"/>
    <property type="match status" value="1"/>
</dbReference>
<feature type="region of interest" description="Disordered" evidence="1">
    <location>
        <begin position="1626"/>
        <end position="1707"/>
    </location>
</feature>
<feature type="compositionally biased region" description="Basic and acidic residues" evidence="1">
    <location>
        <begin position="833"/>
        <end position="863"/>
    </location>
</feature>
<sequence length="2011" mass="212364">MRPAPVRSAGSSPEVLMKGLPSQSFFPRSQSSVFETALGLSAPPSDSLTFVRDAGYLSFSAEYTASVSSPRLSLPKFFSAPAVTSPGEAICASAGSSSSPDSPLRPACSSASRLLSFAPPALPPCGHAPSSAFPSGASGSSSSAQGGASLCSRPPSPESRQRDGDCSPQTLTSVRSAATSLSSRFVALASHRGRRQPNSSLSSLPSSCLPPPRPRSPAGVARRGSVLAAAVAALAGSVQNSSPVSGCVSAAQSRSSSPAAYPTRRKDPVVSRVRLLRGAASCALRRDADASSSRASSPLILSAMPCRFRAATEQARVESPIHFTTPASSHEPSPELCEATWPPAAGIWVRPASPERGLESAAATPLQRTETLRSQGYTRLLEKGHCCKDVANAHPGSSPRDQQAFVAASRGFSSSSSLPCGLMLERRSSSVPRHCRLTHRGSERPLRARPACMQARCFSDGYDSLGRSRGAGVPPRLACPGEQTEDLSGRSAAPPLTAECAVQEEGACDAQLHERNSAPWGGGWHRARQTSSSRAKFGGYEDVCKRETTETTSSGDPDTPGSGVDEAEELRDRQNEASGDEEPEGYERRCDAFESDAAPAMTDFHRVGGDRTTTLQDAFPYARPRLLHHSAAISVQRRWRERFRTQALEFEALVCCIRQIRSMAAAEIQRIYRGCRLRRVLREEVHSLVLTLREDEVAPAPSQETTTEGLPRKEGTRTVELVGAFGDNPWHDRVPMRFCSLRRCYAAVRPYVAGRHLFKFIVDGRYQCSSRYSQVEDSNGNVNNCIDVVAPVPPALALASRFPWPCARAAFLASRTRASSEDSQALDAPLTDLSRREASSQAEPERPRRVFEFEGAPEARGRLEGPLGGQCAARDGRESTRSPAETTGPRRQPTLPARTWERLEAPPEARDRPLPRIESAPSSLVALWERCEGLLGSPAVPPVKEANLDFRGDEAADGAEPRPRTSPGVAACFATVDGRSGDPGAMWEELYGDGSDVLRRTASAGAVFAQAVADQDEDCDGQQAADSHPHAELAPLVRFPRWACLSRRARQERSSRLLPALWREVSARSAARLEALVASRREETPASGLAPPELTPCLAWMSGAAACAPGARRVLVPLHLAHPPSPAGVLSPPKARSVSSLRGVSPATNRSSAEDDGSAGGKGARSRRRPQAEDEVKHIPLPYHPAQRKGEVADDVAASVKPSRSSATCSFQNLERDKRDSMWPSAASTARSALGLCAAAAQRSENQIAGPTARRRAAGSPTCASLRAACAFAAKSVTGVRLVENRCCTEGHVGAASLALFEGRAGGAVSVHRGAGSPEGPEAFSLWPRQTSCAVSAAVAEHPAGAREETPGDREAVNSCLVGAGAHPQGSTPPREQSARSARHLREQTVEQNRKEPARRNRRNATAAPAPSSAGLAGGSRGPVKSPQGADSRRARVRGEERGAKTAGVRGVHTEAEVCASLAVAESEAFIPERRDSRGGARRSSPSLGECSPQVDNVKDSALHRPAASQVGTGTPCESDRRQRDMLLTDGKLPEAKNAGSAEERSGGAPLSSKPMHAPAQASEEGSAPAERAARRFATASDRFVTAFSKVSCEGPREKVLSLVGKGRRTEPAFCQGMSNRKGEMKDMGSLCGSHPAASTAGAPAAFRHSEGRKSAMGASVRDRLAAASAAPDTSAAPNREGGLARTRAFRGPSTGAWGSTAGLGGAEAGGPNLLDDRRKAAAFLQVCGSAAPASRGICSDCVYDEKDCNAYQKAESPCARDGARGSQKTNVSGSCEGASSAMPGATAPKSLTGGKPEIHSDVRSPGGTIHGKRAWTVVVAQASSPRFRCPQVEESAAALFESGKAAHSDWDLAWARAYATSFDSRLLNGSDLVMPHAQGRGANAIAPRPASGRLDAARTPFDRGCAGASVSSCTDRVGEALRYGDESRRNRLTAHSVGTPRFYDMQAGRLDPREHARLHRHHSGGCGGEYAVAHASFISKRSSSYGEVTCGEQLPSPLLQRVSRSMSLHG</sequence>
<dbReference type="InterPro" id="IPR013783">
    <property type="entry name" value="Ig-like_fold"/>
</dbReference>
<reference evidence="3 4" key="1">
    <citation type="submission" date="2017-09" db="EMBL/GenBank/DDBJ databases">
        <title>Genome sequencing of Besnoitia besnoiti strain Bb-Ger1.</title>
        <authorList>
            <person name="Schares G."/>
            <person name="Venepally P."/>
            <person name="Lorenzi H.A."/>
        </authorList>
    </citation>
    <scope>NUCLEOTIDE SEQUENCE [LARGE SCALE GENOMIC DNA]</scope>
    <source>
        <strain evidence="3 4">Bb-Ger1</strain>
    </source>
</reference>
<keyword evidence="4" id="KW-1185">Reference proteome</keyword>
<feature type="compositionally biased region" description="Polar residues" evidence="1">
    <location>
        <begin position="1137"/>
        <end position="1151"/>
    </location>
</feature>
<dbReference type="SUPFAM" id="SSF81296">
    <property type="entry name" value="E set domains"/>
    <property type="match status" value="1"/>
</dbReference>
<dbReference type="PROSITE" id="PS50096">
    <property type="entry name" value="IQ"/>
    <property type="match status" value="1"/>
</dbReference>
<feature type="region of interest" description="Disordered" evidence="1">
    <location>
        <begin position="190"/>
        <end position="221"/>
    </location>
</feature>
<feature type="domain" description="AMP-activated protein kinase glycogen-binding" evidence="2">
    <location>
        <begin position="714"/>
        <end position="790"/>
    </location>
</feature>
<feature type="compositionally biased region" description="Low complexity" evidence="1">
    <location>
        <begin position="196"/>
        <end position="207"/>
    </location>
</feature>
<feature type="region of interest" description="Disordered" evidence="1">
    <location>
        <begin position="1125"/>
        <end position="1191"/>
    </location>
</feature>
<feature type="compositionally biased region" description="Low complexity" evidence="1">
    <location>
        <begin position="1404"/>
        <end position="1415"/>
    </location>
</feature>